<evidence type="ECO:0000313" key="5">
    <source>
        <dbReference type="EMBL" id="PNY81669.1"/>
    </source>
</evidence>
<keyword evidence="3 4" id="KW-0732">Signal</keyword>
<dbReference type="Proteomes" id="UP000236379">
    <property type="component" value="Unassembled WGS sequence"/>
</dbReference>
<comment type="similarity">
    <text evidence="1">Belongs to the bacterial solute-binding protein 1 family.</text>
</comment>
<dbReference type="AlphaFoldDB" id="A0A2K3UYR1"/>
<dbReference type="InterPro" id="IPR006059">
    <property type="entry name" value="SBP"/>
</dbReference>
<dbReference type="OrthoDB" id="9795467at2"/>
<feature type="signal peptide" evidence="4">
    <location>
        <begin position="1"/>
        <end position="40"/>
    </location>
</feature>
<dbReference type="PANTHER" id="PTHR30061">
    <property type="entry name" value="MALTOSE-BINDING PERIPLASMIC PROTEIN"/>
    <property type="match status" value="1"/>
</dbReference>
<dbReference type="RefSeq" id="WP_103312110.1">
    <property type="nucleotide sequence ID" value="NZ_PPPD01000001.1"/>
</dbReference>
<evidence type="ECO:0000313" key="6">
    <source>
        <dbReference type="Proteomes" id="UP000236379"/>
    </source>
</evidence>
<dbReference type="PROSITE" id="PS01037">
    <property type="entry name" value="SBP_BACTERIAL_1"/>
    <property type="match status" value="1"/>
</dbReference>
<evidence type="ECO:0000256" key="3">
    <source>
        <dbReference type="ARBA" id="ARBA00022729"/>
    </source>
</evidence>
<organism evidence="5 6">
    <name type="scientific">Deinococcus koreensis</name>
    <dbReference type="NCBI Taxonomy" id="2054903"/>
    <lineage>
        <taxon>Bacteria</taxon>
        <taxon>Thermotogati</taxon>
        <taxon>Deinococcota</taxon>
        <taxon>Deinococci</taxon>
        <taxon>Deinococcales</taxon>
        <taxon>Deinococcaceae</taxon>
        <taxon>Deinococcus</taxon>
    </lineage>
</organism>
<proteinExistence type="inferred from homology"/>
<keyword evidence="6" id="KW-1185">Reference proteome</keyword>
<reference evidence="5 6" key="1">
    <citation type="submission" date="2018-01" db="EMBL/GenBank/DDBJ databases">
        <title>Deinococcus koreensis sp. nov., a radiation-resistant bacterium isolated from river water.</title>
        <authorList>
            <person name="Choi A."/>
        </authorList>
    </citation>
    <scope>NUCLEOTIDE SEQUENCE [LARGE SCALE GENOMIC DNA]</scope>
    <source>
        <strain evidence="5 6">SJW1-2</strain>
    </source>
</reference>
<keyword evidence="2" id="KW-0813">Transport</keyword>
<dbReference type="GO" id="GO:0015768">
    <property type="term" value="P:maltose transport"/>
    <property type="evidence" value="ECO:0007669"/>
    <property type="project" value="TreeGrafter"/>
</dbReference>
<dbReference type="EMBL" id="PPPD01000001">
    <property type="protein sequence ID" value="PNY81669.1"/>
    <property type="molecule type" value="Genomic_DNA"/>
</dbReference>
<evidence type="ECO:0000256" key="4">
    <source>
        <dbReference type="SAM" id="SignalP"/>
    </source>
</evidence>
<dbReference type="CDD" id="cd14748">
    <property type="entry name" value="PBP2_UgpB"/>
    <property type="match status" value="1"/>
</dbReference>
<dbReference type="PANTHER" id="PTHR30061:SF50">
    <property type="entry name" value="MALTOSE_MALTODEXTRIN-BINDING PERIPLASMIC PROTEIN"/>
    <property type="match status" value="1"/>
</dbReference>
<dbReference type="GO" id="GO:0055052">
    <property type="term" value="C:ATP-binding cassette (ABC) transporter complex, substrate-binding subunit-containing"/>
    <property type="evidence" value="ECO:0007669"/>
    <property type="project" value="TreeGrafter"/>
</dbReference>
<dbReference type="SUPFAM" id="SSF53850">
    <property type="entry name" value="Periplasmic binding protein-like II"/>
    <property type="match status" value="1"/>
</dbReference>
<gene>
    <name evidence="5" type="ORF">CVO96_10055</name>
</gene>
<feature type="chain" id="PRO_5014411194" evidence="4">
    <location>
        <begin position="41"/>
        <end position="433"/>
    </location>
</feature>
<dbReference type="GO" id="GO:1901982">
    <property type="term" value="F:maltose binding"/>
    <property type="evidence" value="ECO:0007669"/>
    <property type="project" value="TreeGrafter"/>
</dbReference>
<evidence type="ECO:0000256" key="2">
    <source>
        <dbReference type="ARBA" id="ARBA00022448"/>
    </source>
</evidence>
<protein>
    <submittedName>
        <fullName evidence="5">ABC transporter substrate-binding protein</fullName>
    </submittedName>
</protein>
<accession>A0A2K3UYR1</accession>
<comment type="caution">
    <text evidence="5">The sequence shown here is derived from an EMBL/GenBank/DDBJ whole genome shotgun (WGS) entry which is preliminary data.</text>
</comment>
<dbReference type="InterPro" id="IPR006061">
    <property type="entry name" value="SBP_1_CS"/>
</dbReference>
<name>A0A2K3UYR1_9DEIO</name>
<dbReference type="GO" id="GO:0055085">
    <property type="term" value="P:transmembrane transport"/>
    <property type="evidence" value="ECO:0007669"/>
    <property type="project" value="InterPro"/>
</dbReference>
<dbReference type="GO" id="GO:0042956">
    <property type="term" value="P:maltodextrin transmembrane transport"/>
    <property type="evidence" value="ECO:0007669"/>
    <property type="project" value="TreeGrafter"/>
</dbReference>
<dbReference type="Gene3D" id="3.40.190.10">
    <property type="entry name" value="Periplasmic binding protein-like II"/>
    <property type="match status" value="1"/>
</dbReference>
<dbReference type="Pfam" id="PF01547">
    <property type="entry name" value="SBP_bac_1"/>
    <property type="match status" value="1"/>
</dbReference>
<sequence>MKRSLAPSSPFPQALLSRALPRCAALSAALALCGASLSWAGAQTSITLWGDWTGDGEKQINTMVNAFNASQSQVRVRYVPQQDIITKFLTAATTGQVPDVIVWDRFRTALYAPKNVLAPINTYLTRDKIRLADFYPEAVKELSSGQNIYGLPLTVDARAIFYNKKLFREAGLQPPRTWAQLEQAAIKLSQRDASGKLTRTGFLMNDAGLFNMYLQQAGGSMLTADGTKTAFNSEAGLRVLDFWNRMINQNKVYELGFGQGEANAQDPFVTGKAAMIYTGPWSIDGYRKYGKDLEFGIIPPPAGPTGARGSVMGGFGLAIPQASKQKDAAWTFIKWWLNDPKNALLWAKTSNNIPGNLRAVNDPYFQNDPFWKPMTETLKFARIRPTVAGYPPMEGNAVVPNLQLFLEGKQDARTTLQKAQEAGDRILRENAAP</sequence>
<evidence type="ECO:0000256" key="1">
    <source>
        <dbReference type="ARBA" id="ARBA00008520"/>
    </source>
</evidence>